<dbReference type="EMBL" id="KQ086049">
    <property type="protein sequence ID" value="KLO09665.1"/>
    <property type="molecule type" value="Genomic_DNA"/>
</dbReference>
<evidence type="ECO:0000313" key="4">
    <source>
        <dbReference type="Proteomes" id="UP000053477"/>
    </source>
</evidence>
<dbReference type="AlphaFoldDB" id="A0A0H2RCU4"/>
<dbReference type="Proteomes" id="UP000053477">
    <property type="component" value="Unassembled WGS sequence"/>
</dbReference>
<feature type="non-terminal residue" evidence="3">
    <location>
        <position position="421"/>
    </location>
</feature>
<protein>
    <recommendedName>
        <fullName evidence="2">NACHT domain-containing protein</fullName>
    </recommendedName>
</protein>
<evidence type="ECO:0000313" key="3">
    <source>
        <dbReference type="EMBL" id="KLO09665.1"/>
    </source>
</evidence>
<name>A0A0H2RCU4_9AGAM</name>
<dbReference type="PANTHER" id="PTHR10039">
    <property type="entry name" value="AMELOGENIN"/>
    <property type="match status" value="1"/>
</dbReference>
<reference evidence="3 4" key="1">
    <citation type="submission" date="2015-04" db="EMBL/GenBank/DDBJ databases">
        <title>Complete genome sequence of Schizopora paradoxa KUC8140, a cosmopolitan wood degrader in East Asia.</title>
        <authorList>
            <consortium name="DOE Joint Genome Institute"/>
            <person name="Min B."/>
            <person name="Park H."/>
            <person name="Jang Y."/>
            <person name="Kim J.-J."/>
            <person name="Kim K.H."/>
            <person name="Pangilinan J."/>
            <person name="Lipzen A."/>
            <person name="Riley R."/>
            <person name="Grigoriev I.V."/>
            <person name="Spatafora J.W."/>
            <person name="Choi I.-G."/>
        </authorList>
    </citation>
    <scope>NUCLEOTIDE SEQUENCE [LARGE SCALE GENOMIC DNA]</scope>
    <source>
        <strain evidence="3 4">KUC8140</strain>
    </source>
</reference>
<dbReference type="Pfam" id="PF24883">
    <property type="entry name" value="NPHP3_N"/>
    <property type="match status" value="1"/>
</dbReference>
<feature type="domain" description="NACHT" evidence="2">
    <location>
        <begin position="64"/>
        <end position="213"/>
    </location>
</feature>
<dbReference type="InterPro" id="IPR007111">
    <property type="entry name" value="NACHT_NTPase"/>
</dbReference>
<dbReference type="PANTHER" id="PTHR10039:SF14">
    <property type="entry name" value="NACHT DOMAIN-CONTAINING PROTEIN"/>
    <property type="match status" value="1"/>
</dbReference>
<organism evidence="3 4">
    <name type="scientific">Schizopora paradoxa</name>
    <dbReference type="NCBI Taxonomy" id="27342"/>
    <lineage>
        <taxon>Eukaryota</taxon>
        <taxon>Fungi</taxon>
        <taxon>Dikarya</taxon>
        <taxon>Basidiomycota</taxon>
        <taxon>Agaricomycotina</taxon>
        <taxon>Agaricomycetes</taxon>
        <taxon>Hymenochaetales</taxon>
        <taxon>Schizoporaceae</taxon>
        <taxon>Schizopora</taxon>
    </lineage>
</organism>
<gene>
    <name evidence="3" type="ORF">SCHPADRAFT_833744</name>
</gene>
<keyword evidence="4" id="KW-1185">Reference proteome</keyword>
<dbReference type="SUPFAM" id="SSF52540">
    <property type="entry name" value="P-loop containing nucleoside triphosphate hydrolases"/>
    <property type="match status" value="1"/>
</dbReference>
<keyword evidence="1" id="KW-0677">Repeat</keyword>
<dbReference type="InterPro" id="IPR027417">
    <property type="entry name" value="P-loop_NTPase"/>
</dbReference>
<dbReference type="InterPro" id="IPR056884">
    <property type="entry name" value="NPHP3-like_N"/>
</dbReference>
<dbReference type="OrthoDB" id="3027122at2759"/>
<dbReference type="STRING" id="27342.A0A0H2RCU4"/>
<proteinExistence type="predicted"/>
<dbReference type="Gene3D" id="3.40.50.300">
    <property type="entry name" value="P-loop containing nucleotide triphosphate hydrolases"/>
    <property type="match status" value="1"/>
</dbReference>
<evidence type="ECO:0000259" key="2">
    <source>
        <dbReference type="PROSITE" id="PS50837"/>
    </source>
</evidence>
<dbReference type="PROSITE" id="PS50837">
    <property type="entry name" value="NACHT"/>
    <property type="match status" value="1"/>
</dbReference>
<accession>A0A0H2RCU4</accession>
<dbReference type="InParanoid" id="A0A0H2RCU4"/>
<evidence type="ECO:0000256" key="1">
    <source>
        <dbReference type="ARBA" id="ARBA00022737"/>
    </source>
</evidence>
<sequence>MYIDQRLRLGIDDVIDQIRIAGGARFDSLRTEQTRIVSCTEGTRGGVMGTIQDWVIGTESDREHIFWLNGLAGIGKSTIATTIARWARKENMLGGSFFFSRDVAELSSPALVFPTLAFQLAQFDSNYKRALYETLREDKTIASSNLEAQFDALIRRPFTSSRGERPILIVFDALDECSPESDVKEMLQILLHSDLSIPGGPRLRILITSRPEAHIRFVFGSRDGQGHHAKVVLHEIDDKIARKDIETYLKAEFAIMASGERDLPSLAEDWPPLDKFEQLLSDCGKFFAYAATAVRFIGDELIRDPNGQLEEILHTYAELDKLYLFILRRAASALTIQMVVPNENEASVLLRNVMGAILCLQGEVVAQYIAELLFIREKAARSALLSLRSLVIVPGSDLWPSHSSIRFVHWSLRDFLTDNQR</sequence>